<dbReference type="WBParaSite" id="ECPE_0001795201-mRNA-1">
    <property type="protein sequence ID" value="ECPE_0001795201-mRNA-1"/>
    <property type="gene ID" value="ECPE_0001795201"/>
</dbReference>
<evidence type="ECO:0000313" key="3">
    <source>
        <dbReference type="WBParaSite" id="ECPE_0001795201-mRNA-1"/>
    </source>
</evidence>
<dbReference type="OrthoDB" id="276744at2759"/>
<evidence type="ECO:0000313" key="2">
    <source>
        <dbReference type="Proteomes" id="UP000272942"/>
    </source>
</evidence>
<gene>
    <name evidence="1" type="ORF">ECPE_LOCUS17907</name>
</gene>
<reference evidence="3" key="1">
    <citation type="submission" date="2016-06" db="UniProtKB">
        <authorList>
            <consortium name="WormBaseParasite"/>
        </authorList>
    </citation>
    <scope>IDENTIFICATION</scope>
</reference>
<dbReference type="AlphaFoldDB" id="A0A183BFC2"/>
<organism evidence="3">
    <name type="scientific">Echinostoma caproni</name>
    <dbReference type="NCBI Taxonomy" id="27848"/>
    <lineage>
        <taxon>Eukaryota</taxon>
        <taxon>Metazoa</taxon>
        <taxon>Spiralia</taxon>
        <taxon>Lophotrochozoa</taxon>
        <taxon>Platyhelminthes</taxon>
        <taxon>Trematoda</taxon>
        <taxon>Digenea</taxon>
        <taxon>Plagiorchiida</taxon>
        <taxon>Echinostomata</taxon>
        <taxon>Echinostomatoidea</taxon>
        <taxon>Echinostomatidae</taxon>
        <taxon>Echinostoma</taxon>
    </lineage>
</organism>
<evidence type="ECO:0000313" key="1">
    <source>
        <dbReference type="EMBL" id="VDP95262.1"/>
    </source>
</evidence>
<sequence>MRIGGHGLTTSQRLGNTVLRQSTEERDLGIVGTSNLKTRAQTDNACVSAWSMLDAIHGSLGPLPLRAVKLLFTSNVRFQLEYGGPAVFHCMASDVA</sequence>
<keyword evidence="2" id="KW-1185">Reference proteome</keyword>
<dbReference type="EMBL" id="UZAN01072701">
    <property type="protein sequence ID" value="VDP95262.1"/>
    <property type="molecule type" value="Genomic_DNA"/>
</dbReference>
<protein>
    <submittedName>
        <fullName evidence="1 3">Uncharacterized protein</fullName>
    </submittedName>
</protein>
<dbReference type="Proteomes" id="UP000272942">
    <property type="component" value="Unassembled WGS sequence"/>
</dbReference>
<name>A0A183BFC2_9TREM</name>
<proteinExistence type="predicted"/>
<reference evidence="1 2" key="2">
    <citation type="submission" date="2018-11" db="EMBL/GenBank/DDBJ databases">
        <authorList>
            <consortium name="Pathogen Informatics"/>
        </authorList>
    </citation>
    <scope>NUCLEOTIDE SEQUENCE [LARGE SCALE GENOMIC DNA]</scope>
    <source>
        <strain evidence="1 2">Egypt</strain>
    </source>
</reference>
<accession>A0A183BFC2</accession>